<dbReference type="PANTHER" id="PTHR43798:SF33">
    <property type="entry name" value="HYDROLASE, PUTATIVE (AFU_ORTHOLOGUE AFUA_2G14860)-RELATED"/>
    <property type="match status" value="1"/>
</dbReference>
<organism evidence="2 3">
    <name type="scientific">Delftia acidovorans</name>
    <name type="common">Pseudomonas acidovorans</name>
    <name type="synonym">Comamonas acidovorans</name>
    <dbReference type="NCBI Taxonomy" id="80866"/>
    <lineage>
        <taxon>Bacteria</taxon>
        <taxon>Pseudomonadati</taxon>
        <taxon>Pseudomonadota</taxon>
        <taxon>Betaproteobacteria</taxon>
        <taxon>Burkholderiales</taxon>
        <taxon>Comamonadaceae</taxon>
        <taxon>Delftia</taxon>
    </lineage>
</organism>
<proteinExistence type="predicted"/>
<accession>A0A7T2S3L4</accession>
<dbReference type="InterPro" id="IPR050266">
    <property type="entry name" value="AB_hydrolase_sf"/>
</dbReference>
<sequence>MPSSCMTDIPASLNEIRIPTPQGSIYVRRWHAPVAGEQGPAPAPIVLLHDSLGSVALWRDFPQQLAEATRRDVLAYDRLGFGQSDPYPGALGPGFVAQEAETVFPAVHQGLGLGDFIVLGHSVGGGMAAMVAARYGAQCKAVVTESAQAFVEDRTLQGIRAAQQDFARPGQLDRLAKYHGDKAAWVLSAWVDTWLSPPFADYRLDEALERVRCPVLAIHGEHDEFGSLVHPERIRDRASGPVEVEIVAGGGHVPHREQPERIAQRIARFLARV</sequence>
<name>A0A7T2S3L4_DELAC</name>
<dbReference type="RefSeq" id="WP_183021569.1">
    <property type="nucleotide sequence ID" value="NZ_CP065668.1"/>
</dbReference>
<dbReference type="SUPFAM" id="SSF53474">
    <property type="entry name" value="alpha/beta-Hydrolases"/>
    <property type="match status" value="1"/>
</dbReference>
<evidence type="ECO:0000313" key="3">
    <source>
        <dbReference type="Proteomes" id="UP000594778"/>
    </source>
</evidence>
<dbReference type="Proteomes" id="UP000594778">
    <property type="component" value="Chromosome"/>
</dbReference>
<reference evidence="2 3" key="1">
    <citation type="submission" date="2020-12" db="EMBL/GenBank/DDBJ databases">
        <title>FDA dAtabase for Regulatory Grade micrObial Sequences (FDA-ARGOS): Supporting development and validation of Infectious Disease Dx tests.</title>
        <authorList>
            <person name="Sproer C."/>
            <person name="Gronow S."/>
            <person name="Severitt S."/>
            <person name="Schroder I."/>
            <person name="Tallon L."/>
            <person name="Sadzewicz L."/>
            <person name="Zhao X."/>
            <person name="Boylan J."/>
            <person name="Ott S."/>
            <person name="Bowen H."/>
            <person name="Vavikolanu K."/>
            <person name="Mehta A."/>
            <person name="Aluvathingal J."/>
            <person name="Nadendla S."/>
            <person name="Lowell S."/>
            <person name="Myers T."/>
            <person name="Yan Y."/>
            <person name="Sichtig H."/>
        </authorList>
    </citation>
    <scope>NUCLEOTIDE SEQUENCE [LARGE SCALE GENOMIC DNA]</scope>
    <source>
        <strain evidence="2 3">FDAARGOS_909</strain>
    </source>
</reference>
<protein>
    <submittedName>
        <fullName evidence="2">Alpha/beta hydrolase</fullName>
    </submittedName>
</protein>
<dbReference type="Gene3D" id="3.40.50.1820">
    <property type="entry name" value="alpha/beta hydrolase"/>
    <property type="match status" value="1"/>
</dbReference>
<keyword evidence="2" id="KW-0378">Hydrolase</keyword>
<dbReference type="GO" id="GO:0016020">
    <property type="term" value="C:membrane"/>
    <property type="evidence" value="ECO:0007669"/>
    <property type="project" value="TreeGrafter"/>
</dbReference>
<dbReference type="InterPro" id="IPR029058">
    <property type="entry name" value="AB_hydrolase_fold"/>
</dbReference>
<dbReference type="GO" id="GO:0016787">
    <property type="term" value="F:hydrolase activity"/>
    <property type="evidence" value="ECO:0007669"/>
    <property type="project" value="UniProtKB-KW"/>
</dbReference>
<evidence type="ECO:0000313" key="2">
    <source>
        <dbReference type="EMBL" id="QPS08258.1"/>
    </source>
</evidence>
<dbReference type="Pfam" id="PF12697">
    <property type="entry name" value="Abhydrolase_6"/>
    <property type="match status" value="1"/>
</dbReference>
<dbReference type="InterPro" id="IPR000073">
    <property type="entry name" value="AB_hydrolase_1"/>
</dbReference>
<dbReference type="AlphaFoldDB" id="A0A7T2S3L4"/>
<dbReference type="PANTHER" id="PTHR43798">
    <property type="entry name" value="MONOACYLGLYCEROL LIPASE"/>
    <property type="match status" value="1"/>
</dbReference>
<dbReference type="EMBL" id="CP065668">
    <property type="protein sequence ID" value="QPS08258.1"/>
    <property type="molecule type" value="Genomic_DNA"/>
</dbReference>
<evidence type="ECO:0000259" key="1">
    <source>
        <dbReference type="Pfam" id="PF12697"/>
    </source>
</evidence>
<feature type="domain" description="AB hydrolase-1" evidence="1">
    <location>
        <begin position="45"/>
        <end position="264"/>
    </location>
</feature>
<gene>
    <name evidence="2" type="ORF">I6G66_29060</name>
</gene>